<comment type="caution">
    <text evidence="1">The sequence shown here is derived from an EMBL/GenBank/DDBJ whole genome shotgun (WGS) entry which is preliminary data.</text>
</comment>
<organism evidence="1 2">
    <name type="scientific">Novosphingobium capsulatum</name>
    <dbReference type="NCBI Taxonomy" id="13688"/>
    <lineage>
        <taxon>Bacteria</taxon>
        <taxon>Pseudomonadati</taxon>
        <taxon>Pseudomonadota</taxon>
        <taxon>Alphaproteobacteria</taxon>
        <taxon>Sphingomonadales</taxon>
        <taxon>Sphingomonadaceae</taxon>
        <taxon>Novosphingobium</taxon>
    </lineage>
</organism>
<keyword evidence="2" id="KW-1185">Reference proteome</keyword>
<dbReference type="SUPFAM" id="SSF69279">
    <property type="entry name" value="Phage tail proteins"/>
    <property type="match status" value="1"/>
</dbReference>
<evidence type="ECO:0000313" key="1">
    <source>
        <dbReference type="EMBL" id="MDR6511451.1"/>
    </source>
</evidence>
<protein>
    <submittedName>
        <fullName evidence="1">Phage protein D</fullName>
    </submittedName>
</protein>
<dbReference type="Proteomes" id="UP001184150">
    <property type="component" value="Unassembled WGS sequence"/>
</dbReference>
<gene>
    <name evidence="1" type="ORF">J2792_002323</name>
</gene>
<name>A0ABU1MM90_9SPHN</name>
<sequence>MPDINALPVEARSRQPRGAVKLGGVIVPHEAIEVENNAYRAADTFAVDFALNALPTAYGPAWFGSQSEILCEIFVSEDAPSPDNYQPVAADRLILGQVDDITFDPLAGTIHITGRDLTARLIDTKTSENFLNQTSSQIAQTLAARHGLTAQVTATTTRVGTYYSQNHSGLSQERSEWDLLVELAAYEDFDVYVRGETLYFQPKPTDSGERYVIQWQQPDSGAPESNTTQLQFDRSLTIAKGVVVTVRSWNAKSKRAFNASWPKAVKSTKPGQSGAATPLNYHYTIAGLTQDQATQRAKAIYEQIVQHMVRLSATLPGDMLLDCSMLVEVRGTGTAWDQTYYPDALRRSLSVDEGFRMSLTAKNISDTVENQT</sequence>
<proteinExistence type="predicted"/>
<dbReference type="RefSeq" id="WP_309805318.1">
    <property type="nucleotide sequence ID" value="NZ_JAVDRD010000005.1"/>
</dbReference>
<evidence type="ECO:0000313" key="2">
    <source>
        <dbReference type="Proteomes" id="UP001184150"/>
    </source>
</evidence>
<reference evidence="1 2" key="1">
    <citation type="submission" date="2023-07" db="EMBL/GenBank/DDBJ databases">
        <title>Sorghum-associated microbial communities from plants grown in Nebraska, USA.</title>
        <authorList>
            <person name="Schachtman D."/>
        </authorList>
    </citation>
    <scope>NUCLEOTIDE SEQUENCE [LARGE SCALE GENOMIC DNA]</scope>
    <source>
        <strain evidence="1 2">DS1027</strain>
    </source>
</reference>
<dbReference type="EMBL" id="JAVDRD010000005">
    <property type="protein sequence ID" value="MDR6511451.1"/>
    <property type="molecule type" value="Genomic_DNA"/>
</dbReference>
<accession>A0ABU1MM90</accession>